<dbReference type="Gene3D" id="1.10.10.690">
    <property type="entry name" value="YidB-like"/>
    <property type="match status" value="1"/>
</dbReference>
<evidence type="ECO:0000313" key="2">
    <source>
        <dbReference type="Proteomes" id="UP000323886"/>
    </source>
</evidence>
<protein>
    <submittedName>
        <fullName evidence="1">DUF937 domain-containing protein</fullName>
    </submittedName>
</protein>
<name>A0A5M6HSY7_9HYPH</name>
<dbReference type="Pfam" id="PF20159">
    <property type="entry name" value="YidB"/>
    <property type="match status" value="1"/>
</dbReference>
<evidence type="ECO:0000313" key="1">
    <source>
        <dbReference type="EMBL" id="KAA5598966.1"/>
    </source>
</evidence>
<dbReference type="AlphaFoldDB" id="A0A5M6HSY7"/>
<dbReference type="Proteomes" id="UP000323886">
    <property type="component" value="Unassembled WGS sequence"/>
</dbReference>
<organism evidence="1 2">
    <name type="scientific">Blastochloris sulfoviridis</name>
    <dbReference type="NCBI Taxonomy" id="50712"/>
    <lineage>
        <taxon>Bacteria</taxon>
        <taxon>Pseudomonadati</taxon>
        <taxon>Pseudomonadota</taxon>
        <taxon>Alphaproteobacteria</taxon>
        <taxon>Hyphomicrobiales</taxon>
        <taxon>Blastochloridaceae</taxon>
        <taxon>Blastochloris</taxon>
    </lineage>
</organism>
<dbReference type="SUPFAM" id="SSF140804">
    <property type="entry name" value="YidB-like"/>
    <property type="match status" value="1"/>
</dbReference>
<comment type="caution">
    <text evidence="1">The sequence shown here is derived from an EMBL/GenBank/DDBJ whole genome shotgun (WGS) entry which is preliminary data.</text>
</comment>
<accession>A0A5M6HSY7</accession>
<sequence length="124" mass="13014">MPMGFLDDVGNALQGVINRTGPDGIPPMITEALAKTSLRDLQGVVTKLQESGLTEQVQSWLGTGANLPISADQIREALGSGYIKQLGDKLGLPLDAAAKFLADQLPEAVDKASPDGTLETQSVR</sequence>
<reference evidence="1 2" key="1">
    <citation type="submission" date="2019-09" db="EMBL/GenBank/DDBJ databases">
        <title>Draft Whole-Genome sequence of Blastochloris sulfoviridis DSM 729.</title>
        <authorList>
            <person name="Meyer T.E."/>
            <person name="Kyndt J.A."/>
        </authorList>
    </citation>
    <scope>NUCLEOTIDE SEQUENCE [LARGE SCALE GENOMIC DNA]</scope>
    <source>
        <strain evidence="1 2">DSM 729</strain>
    </source>
</reference>
<proteinExistence type="predicted"/>
<gene>
    <name evidence="1" type="ORF">F1193_13105</name>
</gene>
<keyword evidence="2" id="KW-1185">Reference proteome</keyword>
<dbReference type="EMBL" id="VWPL01000026">
    <property type="protein sequence ID" value="KAA5598966.1"/>
    <property type="molecule type" value="Genomic_DNA"/>
</dbReference>
<dbReference type="OrthoDB" id="4235777at2"/>
<dbReference type="InterPro" id="IPR045372">
    <property type="entry name" value="YidB"/>
</dbReference>
<dbReference type="InterPro" id="IPR027405">
    <property type="entry name" value="YidB-like"/>
</dbReference>